<dbReference type="EMBL" id="CP047226">
    <property type="protein sequence ID" value="QHG08852.1"/>
    <property type="molecule type" value="Genomic_DNA"/>
</dbReference>
<organism evidence="2">
    <name type="scientific">Faucicola osloensis</name>
    <name type="common">Moraxella osloensis</name>
    <dbReference type="NCBI Taxonomy" id="34062"/>
    <lineage>
        <taxon>Bacteria</taxon>
        <taxon>Pseudomonadati</taxon>
        <taxon>Pseudomonadota</taxon>
        <taxon>Gammaproteobacteria</taxon>
        <taxon>Moraxellales</taxon>
        <taxon>Moraxellaceae</taxon>
        <taxon>Faucicola</taxon>
    </lineage>
</organism>
<feature type="domain" description="Abortive phage infection protein C-terminal" evidence="1">
    <location>
        <begin position="272"/>
        <end position="468"/>
    </location>
</feature>
<name>A0A6P1KDZ3_FAUOS</name>
<evidence type="ECO:0000259" key="1">
    <source>
        <dbReference type="Pfam" id="PF10592"/>
    </source>
</evidence>
<proteinExistence type="predicted"/>
<evidence type="ECO:0000313" key="2">
    <source>
        <dbReference type="EMBL" id="QHG08852.1"/>
    </source>
</evidence>
<dbReference type="InterPro" id="IPR018891">
    <property type="entry name" value="AIPR_C"/>
</dbReference>
<reference evidence="2" key="1">
    <citation type="journal article" date="2020" name="Microbiol. Resour. Announc.">
        <title>Complete Genome Sequence of Moraxella osloensis Strain YV1, Isolated from an Australian Wastewater Treatment Plant.</title>
        <authorList>
            <person name="Batinovic S."/>
            <person name="Rice D.T.F."/>
            <person name="Seviour R.J."/>
            <person name="Petrovski S."/>
        </authorList>
    </citation>
    <scope>NUCLEOTIDE SEQUENCE</scope>
    <source>
        <strain evidence="2">YV1</strain>
    </source>
</reference>
<gene>
    <name evidence="2" type="ORF">GSF12_02390</name>
</gene>
<sequence length="499" mass="57343">MASLNDFKLLNIKSESYFNLLQNESNRIINLPTEHHKARFGFYLFMLEQLTNVKDISDLTNMITDKEFLTSVFDKKDEDFGVDAVFIDNDNKLINLFNFKYRNDFKIGQRQKLNETFLSTKFINALISENTSGLSGRTKQKAEDIIECLKSKEIWNLKLFAISNEDIELDKDAPEFARLKEIYDLETKAIGLNTIVKMMSIKPEPVDAILHLNKDSILPFTENSLSSSISYVIRISIPDLLRITCNDSSLRNDYQTEDFSSLSSKEMDFNILFDNVRGLIINSKYNDNIYKTLEDEPSKFFMYNNGLTIIATDIISEDTNANKKIKLTIKNLQVVNGGQTLRTLHKFNQADSNNISNHLAQAEILIRVFKTPTGDDIRNKIAEYTNSQNAISNVDLKAITSEQIQIEQYLDANDIIYARKNGDIGISPQKNYKYKISIEKFGQILFSHQGFPEKASNQKKQIFDKYYTSVFGELNFDIGESAKLVNDYFEIKKIYPPLP</sequence>
<dbReference type="AlphaFoldDB" id="A0A6P1KDZ3"/>
<dbReference type="Pfam" id="PF10592">
    <property type="entry name" value="AIPR"/>
    <property type="match status" value="1"/>
</dbReference>
<accession>A0A6P1KDZ3</accession>
<protein>
    <submittedName>
        <fullName evidence="2">Abortive phage resistance protein</fullName>
    </submittedName>
</protein>